<evidence type="ECO:0000256" key="2">
    <source>
        <dbReference type="SAM" id="SignalP"/>
    </source>
</evidence>
<feature type="region of interest" description="Disordered" evidence="1">
    <location>
        <begin position="28"/>
        <end position="52"/>
    </location>
</feature>
<dbReference type="CDD" id="cd13426">
    <property type="entry name" value="Peptidase_G1"/>
    <property type="match status" value="1"/>
</dbReference>
<dbReference type="EMBL" id="JARVKF010000409">
    <property type="protein sequence ID" value="KAK9416091.1"/>
    <property type="molecule type" value="Genomic_DNA"/>
</dbReference>
<dbReference type="SUPFAM" id="SSF49899">
    <property type="entry name" value="Concanavalin A-like lectins/glucanases"/>
    <property type="match status" value="1"/>
</dbReference>
<feature type="signal peptide" evidence="2">
    <location>
        <begin position="1"/>
        <end position="18"/>
    </location>
</feature>
<gene>
    <name evidence="3" type="ORF">SUNI508_09864</name>
</gene>
<organism evidence="3 4">
    <name type="scientific">Seiridium unicorne</name>
    <dbReference type="NCBI Taxonomy" id="138068"/>
    <lineage>
        <taxon>Eukaryota</taxon>
        <taxon>Fungi</taxon>
        <taxon>Dikarya</taxon>
        <taxon>Ascomycota</taxon>
        <taxon>Pezizomycotina</taxon>
        <taxon>Sordariomycetes</taxon>
        <taxon>Xylariomycetidae</taxon>
        <taxon>Amphisphaeriales</taxon>
        <taxon>Sporocadaceae</taxon>
        <taxon>Seiridium</taxon>
    </lineage>
</organism>
<dbReference type="Proteomes" id="UP001408356">
    <property type="component" value="Unassembled WGS sequence"/>
</dbReference>
<proteinExistence type="predicted"/>
<dbReference type="PANTHER" id="PTHR37536:SF1">
    <property type="entry name" value="ASPERGILLOPEPSIN, PUTAITVE (AFU_ORTHOLOGUE AFUA_7G01200)"/>
    <property type="match status" value="1"/>
</dbReference>
<evidence type="ECO:0000313" key="4">
    <source>
        <dbReference type="Proteomes" id="UP001408356"/>
    </source>
</evidence>
<sequence>MKFTSVIVALAYAEAALGARFTEARRQRHAERAAKRDVTRNSNPRLPADDSVTEGLAFDNETQVSYSTNWAGAVLIGSGYKAVTGTFVVPTPSVPSGGSSRTEYAASAWVGIDGDTAQNSILQTGVDFYVEGSSISFDAWYEWYPDYAYTFSGITISAGDTITVTVTATSTTAGTAVVKNVSTGKSVTHTFSGSSPGLQELNAEWIVEDFSSGSSLVPFADFGSVTFTDAYATTSSGTVGVTGADILDIKQSNKVLTDVTIDSSSSVTITYTG</sequence>
<reference evidence="3 4" key="1">
    <citation type="journal article" date="2024" name="J. Plant Pathol.">
        <title>Sequence and assembly of the genome of Seiridium unicorne, isolate CBS 538.82, causal agent of cypress canker disease.</title>
        <authorList>
            <person name="Scali E."/>
            <person name="Rocca G.D."/>
            <person name="Danti R."/>
            <person name="Garbelotto M."/>
            <person name="Barberini S."/>
            <person name="Baroncelli R."/>
            <person name="Emiliani G."/>
        </authorList>
    </citation>
    <scope>NUCLEOTIDE SEQUENCE [LARGE SCALE GENOMIC DNA]</scope>
    <source>
        <strain evidence="3 4">BM-138-508</strain>
    </source>
</reference>
<protein>
    <submittedName>
        <fullName evidence="3">Aspergillopepsin-2</fullName>
    </submittedName>
</protein>
<evidence type="ECO:0000313" key="3">
    <source>
        <dbReference type="EMBL" id="KAK9416091.1"/>
    </source>
</evidence>
<keyword evidence="4" id="KW-1185">Reference proteome</keyword>
<dbReference type="InterPro" id="IPR013320">
    <property type="entry name" value="ConA-like_dom_sf"/>
</dbReference>
<feature type="chain" id="PRO_5047484502" evidence="2">
    <location>
        <begin position="19"/>
        <end position="273"/>
    </location>
</feature>
<name>A0ABR2UNT0_9PEZI</name>
<dbReference type="InterPro" id="IPR038656">
    <property type="entry name" value="Peptidase_G1_sf"/>
</dbReference>
<dbReference type="PRINTS" id="PR00977">
    <property type="entry name" value="SCYTLDPTASE"/>
</dbReference>
<evidence type="ECO:0000256" key="1">
    <source>
        <dbReference type="SAM" id="MobiDB-lite"/>
    </source>
</evidence>
<accession>A0ABR2UNT0</accession>
<dbReference type="Pfam" id="PF01828">
    <property type="entry name" value="Peptidase_A4"/>
    <property type="match status" value="1"/>
</dbReference>
<dbReference type="InterPro" id="IPR000250">
    <property type="entry name" value="Peptidase_G1"/>
</dbReference>
<keyword evidence="2" id="KW-0732">Signal</keyword>
<dbReference type="Gene3D" id="2.60.120.700">
    <property type="entry name" value="Peptidase G1"/>
    <property type="match status" value="1"/>
</dbReference>
<comment type="caution">
    <text evidence="3">The sequence shown here is derived from an EMBL/GenBank/DDBJ whole genome shotgun (WGS) entry which is preliminary data.</text>
</comment>
<dbReference type="PANTHER" id="PTHR37536">
    <property type="entry name" value="PUTATIVE (AFU_ORTHOLOGUE AFUA_3G02970)-RELATED"/>
    <property type="match status" value="1"/>
</dbReference>
<feature type="compositionally biased region" description="Basic and acidic residues" evidence="1">
    <location>
        <begin position="28"/>
        <end position="39"/>
    </location>
</feature>